<keyword evidence="4" id="KW-1185">Reference proteome</keyword>
<organism evidence="3 4">
    <name type="scientific">Xanthoceras sorbifolium</name>
    <dbReference type="NCBI Taxonomy" id="99658"/>
    <lineage>
        <taxon>Eukaryota</taxon>
        <taxon>Viridiplantae</taxon>
        <taxon>Streptophyta</taxon>
        <taxon>Embryophyta</taxon>
        <taxon>Tracheophyta</taxon>
        <taxon>Spermatophyta</taxon>
        <taxon>Magnoliopsida</taxon>
        <taxon>eudicotyledons</taxon>
        <taxon>Gunneridae</taxon>
        <taxon>Pentapetalae</taxon>
        <taxon>rosids</taxon>
        <taxon>malvids</taxon>
        <taxon>Sapindales</taxon>
        <taxon>Sapindaceae</taxon>
        <taxon>Xanthoceroideae</taxon>
        <taxon>Xanthoceras</taxon>
    </lineage>
</organism>
<accession>A0ABQ8HKD6</accession>
<dbReference type="InterPro" id="IPR023213">
    <property type="entry name" value="CAT-like_dom_sf"/>
</dbReference>
<dbReference type="EMBL" id="JAFEMO010000009">
    <property type="protein sequence ID" value="KAH7564784.1"/>
    <property type="molecule type" value="Genomic_DNA"/>
</dbReference>
<dbReference type="PANTHER" id="PTHR31147:SF25">
    <property type="entry name" value="HXXXD-TYPE ACYL-TRANSFERASE FAMILY PROTEIN"/>
    <property type="match status" value="1"/>
</dbReference>
<feature type="region of interest" description="Disordered" evidence="2">
    <location>
        <begin position="64"/>
        <end position="84"/>
    </location>
</feature>
<comment type="caution">
    <text evidence="3">The sequence shown here is derived from an EMBL/GenBank/DDBJ whole genome shotgun (WGS) entry which is preliminary data.</text>
</comment>
<gene>
    <name evidence="3" type="ORF">JRO89_XS09G0026600</name>
</gene>
<protein>
    <submittedName>
        <fullName evidence="3">Uncharacterized protein</fullName>
    </submittedName>
</protein>
<evidence type="ECO:0000313" key="3">
    <source>
        <dbReference type="EMBL" id="KAH7564784.1"/>
    </source>
</evidence>
<dbReference type="Pfam" id="PF02458">
    <property type="entry name" value="Transferase"/>
    <property type="match status" value="1"/>
</dbReference>
<evidence type="ECO:0000256" key="1">
    <source>
        <dbReference type="ARBA" id="ARBA00009861"/>
    </source>
</evidence>
<comment type="similarity">
    <text evidence="1">Belongs to the plant acyltransferase family.</text>
</comment>
<evidence type="ECO:0000313" key="4">
    <source>
        <dbReference type="Proteomes" id="UP000827721"/>
    </source>
</evidence>
<dbReference type="Proteomes" id="UP000827721">
    <property type="component" value="Unassembled WGS sequence"/>
</dbReference>
<evidence type="ECO:0000256" key="2">
    <source>
        <dbReference type="SAM" id="MobiDB-lite"/>
    </source>
</evidence>
<dbReference type="Gene3D" id="3.30.559.10">
    <property type="entry name" value="Chloramphenicol acetyltransferase-like domain"/>
    <property type="match status" value="2"/>
</dbReference>
<name>A0ABQ8HKD6_9ROSI</name>
<sequence length="517" mass="57383">MHMASHYNRCFSIEKKEVVLVKPSKPTPSSHALSLSTIDNDHNLDLLCQTIYVYKSNHIISSIDNGHSHDHENANHNSSTHDHDHDHVHVLQPKYDHNNQTDPASLIQKALSDVLVFYYPLAGLIKRQSDDNGRLQINCNAIGVPFLVANADCQLSSLDYLDGIDVETARKFVFDCPSSDDPHEGEHPLVFQVTKFSCGGFTIGIGLSHSVCDGFGAAQFFRAMAELASGRSEPSMKPVWEREKLVAKLVTPGPPKFVADPASLATSPFLPSDDISHACFNVNAESIKRLKMALIKECEAYEIQENLYFTTVEVLSAYVWRSRFRALKLNPDDAKTVLGVAMNIRRHFNPPVPDGYYGNAFVSANVVLTGKELNEKPLSQTAKLIKESKKSSSTDEHICTTLGILERMRELNVKFEGNGATMALTDWRQLGLIEDIDFGWGGSVNVVPVPWNMFGYVDLCLFLPPNHVNPSMEGGVRVHVSLPRAAMPKFKEEMDALKVEDDHHPNDHVNNGCAALN</sequence>
<proteinExistence type="inferred from homology"/>
<dbReference type="InterPro" id="IPR050898">
    <property type="entry name" value="Plant_acyltransferase"/>
</dbReference>
<dbReference type="PANTHER" id="PTHR31147">
    <property type="entry name" value="ACYL TRANSFERASE 4"/>
    <property type="match status" value="1"/>
</dbReference>
<reference evidence="3 4" key="1">
    <citation type="submission" date="2021-02" db="EMBL/GenBank/DDBJ databases">
        <title>Plant Genome Project.</title>
        <authorList>
            <person name="Zhang R.-G."/>
        </authorList>
    </citation>
    <scope>NUCLEOTIDE SEQUENCE [LARGE SCALE GENOMIC DNA]</scope>
    <source>
        <tissue evidence="3">Leaves</tissue>
    </source>
</reference>
<feature type="compositionally biased region" description="Basic and acidic residues" evidence="2">
    <location>
        <begin position="66"/>
        <end position="84"/>
    </location>
</feature>